<dbReference type="RefSeq" id="XP_024586453.1">
    <property type="nucleotide sequence ID" value="XM_024721345.1"/>
</dbReference>
<reference evidence="2" key="1">
    <citation type="submission" date="2014-09" db="EMBL/GenBank/DDBJ databases">
        <authorList>
            <person name="Sharma Rahul"/>
            <person name="Thines Marco"/>
        </authorList>
    </citation>
    <scope>NUCLEOTIDE SEQUENCE [LARGE SCALE GENOMIC DNA]</scope>
</reference>
<dbReference type="OrthoDB" id="112923at2759"/>
<dbReference type="AlphaFoldDB" id="A0A0P1B7I9"/>
<sequence>MHYSIGSLKNFYTEQELATFITNGLKNPETESVAAKLKVHLLRHWFNDLKSPQDDVTAFHGYEHLRSDYLGYWKKVGYGNTVAPSDQMRAIVSVEKFEANLFTVVTTNNIKYGTLLQSFANFVAHVNSEIRVETLDLFALLFARFGQRHVADILTSGDSTLIDRTITRAQNSQIQFWIRKKTLLDDVIKSIKLDNENEFTYSRLKLFLMYISVYNDTFKSNTVMPYSVLEKYYHPLILASLLYELPKSSELEKLVKQVEIDLEDFFERTDLPPETMFGLLPSRCYEKKEFDQITRLWLESGTKFHKDHPSTTFEPIRILNTVHDDGALIDMILMAAKDNDLKHVAEVLKRDLWSKWTNDWKHKHKSPDVGTSNNVKSMVKDYRTWLNTIRSSMRGNYRLEENVKKEFERGIILDEALRDGVLFQNIVMKIEELNKNHIGEPLGVYAILETLFDVGSVFRLAYPIKVEGRSPHFEAVIEQLQVDQARFWFRTPSNPAKFLDQFDLDLDSKSPAALVRFKAFVQHSLEYNTEIKAATSTLEILRARYDNNALDAFLREASGIDSPNWEWKNSTCLFRS</sequence>
<dbReference type="EMBL" id="CCYD01003101">
    <property type="protein sequence ID" value="CEG50084.1"/>
    <property type="molecule type" value="Genomic_DNA"/>
</dbReference>
<accession>A0A0P1B7I9</accession>
<keyword evidence="2" id="KW-1185">Reference proteome</keyword>
<protein>
    <submittedName>
        <fullName evidence="1">Uncharacterized protein</fullName>
    </submittedName>
</protein>
<dbReference type="GeneID" id="36402866"/>
<name>A0A0P1B7I9_PLAHL</name>
<evidence type="ECO:0000313" key="1">
    <source>
        <dbReference type="EMBL" id="CEG50084.1"/>
    </source>
</evidence>
<proteinExistence type="predicted"/>
<dbReference type="Proteomes" id="UP000054928">
    <property type="component" value="Unassembled WGS sequence"/>
</dbReference>
<evidence type="ECO:0000313" key="2">
    <source>
        <dbReference type="Proteomes" id="UP000054928"/>
    </source>
</evidence>
<dbReference type="OMA" id="NTRRMAN"/>
<organism evidence="1 2">
    <name type="scientific">Plasmopara halstedii</name>
    <name type="common">Downy mildew of sunflower</name>
    <dbReference type="NCBI Taxonomy" id="4781"/>
    <lineage>
        <taxon>Eukaryota</taxon>
        <taxon>Sar</taxon>
        <taxon>Stramenopiles</taxon>
        <taxon>Oomycota</taxon>
        <taxon>Peronosporomycetes</taxon>
        <taxon>Peronosporales</taxon>
        <taxon>Peronosporaceae</taxon>
        <taxon>Plasmopara</taxon>
    </lineage>
</organism>